<gene>
    <name evidence="1" type="ORF">HRJ34_00285</name>
</gene>
<dbReference type="AlphaFoldDB" id="A0A975HE54"/>
<organism evidence="1 2">
    <name type="scientific">Rhizorhabdus wittichii</name>
    <dbReference type="NCBI Taxonomy" id="160791"/>
    <lineage>
        <taxon>Bacteria</taxon>
        <taxon>Pseudomonadati</taxon>
        <taxon>Pseudomonadota</taxon>
        <taxon>Alphaproteobacteria</taxon>
        <taxon>Sphingomonadales</taxon>
        <taxon>Sphingomonadaceae</taxon>
        <taxon>Rhizorhabdus</taxon>
    </lineage>
</organism>
<evidence type="ECO:0000313" key="1">
    <source>
        <dbReference type="EMBL" id="QTH22017.1"/>
    </source>
</evidence>
<reference evidence="1" key="2">
    <citation type="submission" date="2021-04" db="EMBL/GenBank/DDBJ databases">
        <title>Isolation and genomic analysis of the ibuprofen-degrading bacterium Sphingomonas strain MPO218.</title>
        <authorList>
            <person name="Aulestia M."/>
            <person name="Flores A."/>
            <person name="Mangas E.L."/>
            <person name="Perez-Pulido A.J."/>
            <person name="Santero E."/>
            <person name="Camacho E.M."/>
        </authorList>
    </citation>
    <scope>NUCLEOTIDE SEQUENCE</scope>
    <source>
        <strain evidence="1">MPO218</strain>
    </source>
</reference>
<dbReference type="Proteomes" id="UP000664914">
    <property type="component" value="Chromosome"/>
</dbReference>
<protein>
    <submittedName>
        <fullName evidence="1">Uncharacterized protein</fullName>
    </submittedName>
</protein>
<proteinExistence type="predicted"/>
<sequence>MTIPPNTTIFGPYADPRDVANWRISATGLLEADEWIDTIELVLGAEAVAAGLVIMEDAGREPVVVDDGRAVQIWLSVVEEMQLDPMFDGAGVLLPIEITIETNSIPARTWQRTIAVRVAQQ</sequence>
<evidence type="ECO:0000313" key="2">
    <source>
        <dbReference type="Proteomes" id="UP000664914"/>
    </source>
</evidence>
<reference evidence="1" key="1">
    <citation type="submission" date="2020-07" db="EMBL/GenBank/DDBJ databases">
        <authorList>
            <person name="Camacho E."/>
        </authorList>
    </citation>
    <scope>NUCLEOTIDE SEQUENCE</scope>
    <source>
        <strain evidence="1">MPO218</strain>
    </source>
</reference>
<dbReference type="EMBL" id="CP059319">
    <property type="protein sequence ID" value="QTH22017.1"/>
    <property type="molecule type" value="Genomic_DNA"/>
</dbReference>
<name>A0A975HE54_9SPHN</name>
<accession>A0A975HE54</accession>
<dbReference type="RefSeq" id="WP_208633039.1">
    <property type="nucleotide sequence ID" value="NZ_CP059319.1"/>
</dbReference>